<protein>
    <submittedName>
        <fullName evidence="2">TolC family protein</fullName>
    </submittedName>
</protein>
<name>A0A934R565_9BACT</name>
<dbReference type="EMBL" id="JAENIK010000012">
    <property type="protein sequence ID" value="MBK1817376.1"/>
    <property type="molecule type" value="Genomic_DNA"/>
</dbReference>
<gene>
    <name evidence="2" type="ORF">JIN84_17280</name>
</gene>
<comment type="similarity">
    <text evidence="1">Belongs to the outer membrane factor (OMF) (TC 1.B.17) family.</text>
</comment>
<accession>A0A934R565</accession>
<dbReference type="GO" id="GO:0015562">
    <property type="term" value="F:efflux transmembrane transporter activity"/>
    <property type="evidence" value="ECO:0007669"/>
    <property type="project" value="InterPro"/>
</dbReference>
<dbReference type="Gene3D" id="1.20.1600.10">
    <property type="entry name" value="Outer membrane efflux proteins (OEP)"/>
    <property type="match status" value="1"/>
</dbReference>
<dbReference type="SUPFAM" id="SSF56954">
    <property type="entry name" value="Outer membrane efflux proteins (OEP)"/>
    <property type="match status" value="1"/>
</dbReference>
<organism evidence="2 3">
    <name type="scientific">Luteolibacter yonseiensis</name>
    <dbReference type="NCBI Taxonomy" id="1144680"/>
    <lineage>
        <taxon>Bacteria</taxon>
        <taxon>Pseudomonadati</taxon>
        <taxon>Verrucomicrobiota</taxon>
        <taxon>Verrucomicrobiia</taxon>
        <taxon>Verrucomicrobiales</taxon>
        <taxon>Verrucomicrobiaceae</taxon>
        <taxon>Luteolibacter</taxon>
    </lineage>
</organism>
<reference evidence="2" key="1">
    <citation type="submission" date="2021-01" db="EMBL/GenBank/DDBJ databases">
        <title>Modified the classification status of verrucomicrobia.</title>
        <authorList>
            <person name="Feng X."/>
        </authorList>
    </citation>
    <scope>NUCLEOTIDE SEQUENCE</scope>
    <source>
        <strain evidence="2">JCM 18052</strain>
    </source>
</reference>
<proteinExistence type="inferred from homology"/>
<evidence type="ECO:0000313" key="3">
    <source>
        <dbReference type="Proteomes" id="UP000600139"/>
    </source>
</evidence>
<dbReference type="Pfam" id="PF02321">
    <property type="entry name" value="OEP"/>
    <property type="match status" value="2"/>
</dbReference>
<dbReference type="InterPro" id="IPR003423">
    <property type="entry name" value="OMP_efflux"/>
</dbReference>
<keyword evidence="3" id="KW-1185">Reference proteome</keyword>
<comment type="caution">
    <text evidence="2">The sequence shown here is derived from an EMBL/GenBank/DDBJ whole genome shotgun (WGS) entry which is preliminary data.</text>
</comment>
<dbReference type="PANTHER" id="PTHR30203:SF24">
    <property type="entry name" value="BLR4935 PROTEIN"/>
    <property type="match status" value="1"/>
</dbReference>
<dbReference type="PANTHER" id="PTHR30203">
    <property type="entry name" value="OUTER MEMBRANE CATION EFFLUX PROTEIN"/>
    <property type="match status" value="1"/>
</dbReference>
<dbReference type="Proteomes" id="UP000600139">
    <property type="component" value="Unassembled WGS sequence"/>
</dbReference>
<evidence type="ECO:0000313" key="2">
    <source>
        <dbReference type="EMBL" id="MBK1817376.1"/>
    </source>
</evidence>
<dbReference type="AlphaFoldDB" id="A0A934R565"/>
<evidence type="ECO:0000256" key="1">
    <source>
        <dbReference type="ARBA" id="ARBA00007613"/>
    </source>
</evidence>
<dbReference type="InterPro" id="IPR010131">
    <property type="entry name" value="MdtP/NodT-like"/>
</dbReference>
<sequence length="401" mass="43407">MPKPGETLSFGQAAWLALENNPGLQPFNPALRAADGKILQASLRPNPTLEGRMENILGSNGATRGFDAAESTVAISQLIENGGKLEARREVEIAEKALVRSDYQIARRELFAEVSKAFAQTLAAQEKVALYMQLVELNESFIPEIDKRIEAGKVTAVEKVRAKTAVTTARLATQQAQREFRTAALRLAATWGSTTAGFSKVSGTLGELPSLSDQASLEQRLYSHPAYQKESREVSKSVAENRLAIANGKSDVTVQGGVKHFWEGNDEVALVVGLSIPIPFNNWNQGEIASTKAEIEVAQKQRDAKMNSLRAELNASVQTLASVRREVETIKSELLPGAQEAFDGVQDGYSKGRFGYLDLIEARRNLTEARVQLLTANAAYHESAAEIAGLTAPMPGESASK</sequence>
<dbReference type="RefSeq" id="WP_200352319.1">
    <property type="nucleotide sequence ID" value="NZ_BAABHZ010000001.1"/>
</dbReference>